<dbReference type="PANTHER" id="PTHR33678">
    <property type="entry name" value="BLL1576 PROTEIN"/>
    <property type="match status" value="1"/>
</dbReference>
<dbReference type="InterPro" id="IPR052344">
    <property type="entry name" value="Transposase-related"/>
</dbReference>
<gene>
    <name evidence="2" type="ORF">KT99_12334</name>
</gene>
<organism evidence="2 3">
    <name type="scientific">Shewanella benthica KT99</name>
    <dbReference type="NCBI Taxonomy" id="314608"/>
    <lineage>
        <taxon>Bacteria</taxon>
        <taxon>Pseudomonadati</taxon>
        <taxon>Pseudomonadota</taxon>
        <taxon>Gammaproteobacteria</taxon>
        <taxon>Alteromonadales</taxon>
        <taxon>Shewanellaceae</taxon>
        <taxon>Shewanella</taxon>
    </lineage>
</organism>
<evidence type="ECO:0000313" key="3">
    <source>
        <dbReference type="Proteomes" id="UP000005839"/>
    </source>
</evidence>
<evidence type="ECO:0000313" key="2">
    <source>
        <dbReference type="EMBL" id="EDP99173.1"/>
    </source>
</evidence>
<reference evidence="2 3" key="1">
    <citation type="submission" date="2007-10" db="EMBL/GenBank/DDBJ databases">
        <authorList>
            <person name="Yayanos A."/>
            <person name="Ferriera S."/>
            <person name="Johnson J."/>
            <person name="Kravitz S."/>
            <person name="Halpern A."/>
            <person name="Remington K."/>
            <person name="Beeson K."/>
            <person name="Tran B."/>
            <person name="Rogers Y.-H."/>
            <person name="Friedman R."/>
            <person name="Venter J.C."/>
        </authorList>
    </citation>
    <scope>NUCLEOTIDE SEQUENCE [LARGE SCALE GENOMIC DNA]</scope>
    <source>
        <strain evidence="2 3">KT99</strain>
    </source>
</reference>
<proteinExistence type="predicted"/>
<comment type="caution">
    <text evidence="2">The sequence shown here is derived from an EMBL/GenBank/DDBJ whole genome shotgun (WGS) entry which is preliminary data.</text>
</comment>
<dbReference type="Proteomes" id="UP000005839">
    <property type="component" value="Unassembled WGS sequence"/>
</dbReference>
<name>A9DHP9_9GAMM</name>
<dbReference type="InterPro" id="IPR004291">
    <property type="entry name" value="Transposase_IS66_central"/>
</dbReference>
<evidence type="ECO:0000259" key="1">
    <source>
        <dbReference type="Pfam" id="PF03050"/>
    </source>
</evidence>
<dbReference type="Pfam" id="PF03050">
    <property type="entry name" value="DDE_Tnp_IS66"/>
    <property type="match status" value="1"/>
</dbReference>
<protein>
    <submittedName>
        <fullName evidence="2">Hypothetical transposase</fullName>
    </submittedName>
</protein>
<dbReference type="AlphaFoldDB" id="A9DHP9"/>
<dbReference type="EMBL" id="ABIC01000049">
    <property type="protein sequence ID" value="EDP99173.1"/>
    <property type="molecule type" value="Genomic_DNA"/>
</dbReference>
<dbReference type="PANTHER" id="PTHR33678:SF2">
    <property type="match status" value="1"/>
</dbReference>
<dbReference type="STRING" id="314608.KT99_12334"/>
<feature type="domain" description="Transposase IS66 central" evidence="1">
    <location>
        <begin position="5"/>
        <end position="171"/>
    </location>
</feature>
<accession>A9DHP9</accession>
<keyword evidence="3" id="KW-1185">Reference proteome</keyword>
<sequence length="217" mass="25020">MKYFRNKDAAKSVLGAQTQAIVVSDQCPSYNWIAPERHQVCLAQVLRNLQQMADYSGKGLTANIGNRLVLLFKSVFRIQHRYESGEVEEIMWRRRMQRLRRSIKRWLECGGNVPASRYAGRCRHILKYEQGLWVFLNHPGTPLTNNEAERCIRGSVIMRKICYGTRSDRGEKFRSRLLSVVETCKKRQLSPITVISKIVTAVVGNREYPDVFDLVSA</sequence>